<dbReference type="Proteomes" id="UP000566819">
    <property type="component" value="Unassembled WGS sequence"/>
</dbReference>
<sequence>MSFSKLSIELIQRIIRFTIPDSFENAAATCKLLYMASRFLVDEYRKTKRFQHFRYSRHCSERDYLCEAANLPGGVHMSCKNPQHWDEATAVSGIKIANAIGLLQAIAREPDLAWHIQSLDLKDPDRHLWQAENQPSFTQATTQDVQNLHRLYRAAMPSDSETGGEDFALWMKHITPFLADIFILNLVPNVVEIALSKSWGRVDIVNAANLELLDAMVGRANDPTVRDAPLAQLAVVKPYVGHGWDAHGCLTPLASFLALNSVREFYMGGVQAFSDNDTDIPFSPRHAVYGNSLKKIELNGSAVGPRALSALLSRTPQLECFHLGLESKPGEFGGRYNIGHLLAIICAHVGGSLKDLALHNNSLEIYTYTLTNMHGFTRLQILELDINSLCGPEFSATELLPSGRFDEYFPRFPADARPALPRLVDLLPPSLVAFMLGFSTVLQRSPTTDNEYVFFRLPELLAGFRDERSTKLPRLSDIVFDPPFDIERYAEKNRDRKFANSIHSILREAETCGVRWERGTFSCFRTFNDRFDVKNVSEDY</sequence>
<evidence type="ECO:0000313" key="2">
    <source>
        <dbReference type="Proteomes" id="UP000566819"/>
    </source>
</evidence>
<name>A0A8H4RNB1_9HELO</name>
<protein>
    <recommendedName>
        <fullName evidence="3">F-box domain-containing protein</fullName>
    </recommendedName>
</protein>
<keyword evidence="2" id="KW-1185">Reference proteome</keyword>
<accession>A0A8H4RNB1</accession>
<evidence type="ECO:0000313" key="1">
    <source>
        <dbReference type="EMBL" id="KAF4631899.1"/>
    </source>
</evidence>
<organism evidence="1 2">
    <name type="scientific">Cudoniella acicularis</name>
    <dbReference type="NCBI Taxonomy" id="354080"/>
    <lineage>
        <taxon>Eukaryota</taxon>
        <taxon>Fungi</taxon>
        <taxon>Dikarya</taxon>
        <taxon>Ascomycota</taxon>
        <taxon>Pezizomycotina</taxon>
        <taxon>Leotiomycetes</taxon>
        <taxon>Helotiales</taxon>
        <taxon>Tricladiaceae</taxon>
        <taxon>Cudoniella</taxon>
    </lineage>
</organism>
<gene>
    <name evidence="1" type="ORF">G7Y89_g6237</name>
</gene>
<dbReference type="AlphaFoldDB" id="A0A8H4RNB1"/>
<evidence type="ECO:0008006" key="3">
    <source>
        <dbReference type="Google" id="ProtNLM"/>
    </source>
</evidence>
<dbReference type="EMBL" id="JAAMPI010000399">
    <property type="protein sequence ID" value="KAF4631899.1"/>
    <property type="molecule type" value="Genomic_DNA"/>
</dbReference>
<reference evidence="1 2" key="1">
    <citation type="submission" date="2020-03" db="EMBL/GenBank/DDBJ databases">
        <title>Draft Genome Sequence of Cudoniella acicularis.</title>
        <authorList>
            <person name="Buettner E."/>
            <person name="Kellner H."/>
        </authorList>
    </citation>
    <scope>NUCLEOTIDE SEQUENCE [LARGE SCALE GENOMIC DNA]</scope>
    <source>
        <strain evidence="1 2">DSM 108380</strain>
    </source>
</reference>
<comment type="caution">
    <text evidence="1">The sequence shown here is derived from an EMBL/GenBank/DDBJ whole genome shotgun (WGS) entry which is preliminary data.</text>
</comment>
<dbReference type="OrthoDB" id="5421601at2759"/>
<proteinExistence type="predicted"/>